<dbReference type="SUPFAM" id="SSF103473">
    <property type="entry name" value="MFS general substrate transporter"/>
    <property type="match status" value="1"/>
</dbReference>
<comment type="caution">
    <text evidence="9">The sequence shown here is derived from an EMBL/GenBank/DDBJ whole genome shotgun (WGS) entry which is preliminary data.</text>
</comment>
<feature type="domain" description="Major facilitator superfamily (MFS) profile" evidence="8">
    <location>
        <begin position="496"/>
        <end position="899"/>
    </location>
</feature>
<feature type="transmembrane region" description="Helical" evidence="7">
    <location>
        <begin position="232"/>
        <end position="251"/>
    </location>
</feature>
<evidence type="ECO:0000256" key="5">
    <source>
        <dbReference type="ARBA" id="ARBA00023136"/>
    </source>
</evidence>
<dbReference type="InterPro" id="IPR036259">
    <property type="entry name" value="MFS_trans_sf"/>
</dbReference>
<dbReference type="GO" id="GO:0022857">
    <property type="term" value="F:transmembrane transporter activity"/>
    <property type="evidence" value="ECO:0007669"/>
    <property type="project" value="InterPro"/>
</dbReference>
<gene>
    <name evidence="9" type="ORF">HMPREF9440_02382</name>
</gene>
<dbReference type="GO" id="GO:0016020">
    <property type="term" value="C:membrane"/>
    <property type="evidence" value="ECO:0007669"/>
    <property type="project" value="UniProtKB-SubCell"/>
</dbReference>
<feature type="transmembrane region" description="Helical" evidence="7">
    <location>
        <begin position="875"/>
        <end position="893"/>
    </location>
</feature>
<protein>
    <submittedName>
        <fullName evidence="9">Transporter, major facilitator family protein</fullName>
    </submittedName>
</protein>
<keyword evidence="4 7" id="KW-1133">Transmembrane helix</keyword>
<dbReference type="PATRIC" id="fig|762967.3.peg.1879"/>
<evidence type="ECO:0000256" key="4">
    <source>
        <dbReference type="ARBA" id="ARBA00022989"/>
    </source>
</evidence>
<feature type="region of interest" description="Disordered" evidence="6">
    <location>
        <begin position="1"/>
        <end position="24"/>
    </location>
</feature>
<dbReference type="OrthoDB" id="1679175at2"/>
<keyword evidence="3 7" id="KW-0812">Transmembrane</keyword>
<keyword evidence="2" id="KW-0813">Transport</keyword>
<feature type="transmembrane region" description="Helical" evidence="7">
    <location>
        <begin position="642"/>
        <end position="659"/>
    </location>
</feature>
<dbReference type="InterPro" id="IPR020846">
    <property type="entry name" value="MFS_dom"/>
</dbReference>
<dbReference type="Proteomes" id="UP000004956">
    <property type="component" value="Unassembled WGS sequence"/>
</dbReference>
<dbReference type="Gene3D" id="1.20.1250.20">
    <property type="entry name" value="MFS general substrate transporter like domains"/>
    <property type="match status" value="1"/>
</dbReference>
<comment type="subcellular location">
    <subcellularLocation>
        <location evidence="1">Membrane</location>
        <topology evidence="1">Multi-pass membrane protein</topology>
    </subcellularLocation>
</comment>
<dbReference type="AlphaFoldDB" id="H3KHY5"/>
<dbReference type="RefSeq" id="WP_008543774.1">
    <property type="nucleotide sequence ID" value="NZ_JH605016.1"/>
</dbReference>
<evidence type="ECO:0000313" key="10">
    <source>
        <dbReference type="Proteomes" id="UP000004956"/>
    </source>
</evidence>
<feature type="transmembrane region" description="Helical" evidence="7">
    <location>
        <begin position="533"/>
        <end position="554"/>
    </location>
</feature>
<dbReference type="HOGENOM" id="CLU_017087_0_0_4"/>
<feature type="transmembrane region" description="Helical" evidence="7">
    <location>
        <begin position="68"/>
        <end position="88"/>
    </location>
</feature>
<dbReference type="PROSITE" id="PS50850">
    <property type="entry name" value="MFS"/>
    <property type="match status" value="1"/>
</dbReference>
<evidence type="ECO:0000256" key="3">
    <source>
        <dbReference type="ARBA" id="ARBA00022692"/>
    </source>
</evidence>
<keyword evidence="10" id="KW-1185">Reference proteome</keyword>
<feature type="transmembrane region" description="Helical" evidence="7">
    <location>
        <begin position="501"/>
        <end position="521"/>
    </location>
</feature>
<name>H3KHY5_9BURK</name>
<evidence type="ECO:0000256" key="1">
    <source>
        <dbReference type="ARBA" id="ARBA00004141"/>
    </source>
</evidence>
<sequence>MSEFEPRTGAPEDPPEALRPAAEEGFSTLERTAEAEARDDRMAAAWEATSMKRELNRQRERHRERRSATIRFALTGWFVVLFMSVIVYDALLWASFKKELWTDVSASARVTVETLCQTLTTGIRFGKRIDNYRGMDELLQDTAQASGFAIALMEAEGRKLREAGETPYEMLKLATLVEYDGNIVIREDEMGRAVMAAVMTPQNQRVGWVGAWIPAEPLEASLMDSFWGQVRVQILSGLAGTIILLAVLLRLTRADLDQLREAARRSLTAGIHPESPARTERVLPRSARKATVLIFLLVMIVNGVSALQTVSNRYTEGLLSDAEKTGAILSGNLTRLMRVGLTLSSMDAVDAYLANVAKVHSGAVTLEIVDGTGKRLAGSNPPETKVLDEDRRFALTQETRSPTAASLAVKVGAASKDAYEKEAKAKLMGPHPKEDASALTLKVSLAEAPWMEKMRSTVLDVVTMVGVSLIFMVEIFLFFTRSSAIRRPTPGTPKSALLRPLTFFMMFSIDAAVSFIPLAMARLVDVGTTNRDLLLALPVSTEMAATGVAVLFAGPIVKRIGGRAPMMLGIALVACGYLGSMLAAAPWQFIAARAVVGIGYGTAILTAQAVSVKDNLLADMWAGVYAGSLCGSAVGAMLAEHFGFGVVFVLSAMILLMLVPTARVLMAGRDGLDGPAETFRDIHESDAGEWRPKREEKKTEKKLTTRELLMLLSDRRFLAFTIAAILPFSVLCVGFLNYFLPVFLDSAGTSQSDIGRIFMINCLLVVYTGPLFTKLIENRSKSFWTMITGVLAGASVLVLAVLPPLPGALAGSVLLGLATGLQIPAHSEYLLELPVARAIGVEQTMSLLDVLQRIGQVAGPILTGMVLAAFTVDKAALAIGAGFVLISWLFLFWERPAKKARTAKHAAAS</sequence>
<feature type="transmembrane region" description="Helical" evidence="7">
    <location>
        <begin position="461"/>
        <end position="480"/>
    </location>
</feature>
<accession>H3KHY5</accession>
<evidence type="ECO:0000256" key="2">
    <source>
        <dbReference type="ARBA" id="ARBA00022448"/>
    </source>
</evidence>
<dbReference type="STRING" id="762967.HMPREF9440_02382"/>
<organism evidence="9 10">
    <name type="scientific">Sutterella parvirubra YIT 11816</name>
    <dbReference type="NCBI Taxonomy" id="762967"/>
    <lineage>
        <taxon>Bacteria</taxon>
        <taxon>Pseudomonadati</taxon>
        <taxon>Pseudomonadota</taxon>
        <taxon>Betaproteobacteria</taxon>
        <taxon>Burkholderiales</taxon>
        <taxon>Sutterellaceae</taxon>
        <taxon>Sutterella</taxon>
    </lineage>
</organism>
<keyword evidence="5 7" id="KW-0472">Membrane</keyword>
<feature type="transmembrane region" description="Helical" evidence="7">
    <location>
        <begin position="566"/>
        <end position="584"/>
    </location>
</feature>
<dbReference type="PANTHER" id="PTHR23506">
    <property type="entry name" value="GH10249P"/>
    <property type="match status" value="1"/>
</dbReference>
<feature type="transmembrane region" description="Helical" evidence="7">
    <location>
        <begin position="290"/>
        <end position="310"/>
    </location>
</feature>
<proteinExistence type="predicted"/>
<reference evidence="9 10" key="1">
    <citation type="submission" date="2011-11" db="EMBL/GenBank/DDBJ databases">
        <authorList>
            <person name="Weinstock G."/>
            <person name="Sodergren E."/>
            <person name="Clifton S."/>
            <person name="Fulton L."/>
            <person name="Fulton B."/>
            <person name="Courtney L."/>
            <person name="Fronick C."/>
            <person name="Harrison M."/>
            <person name="Strong C."/>
            <person name="Farmer C."/>
            <person name="Delahaunty K."/>
            <person name="Markovic C."/>
            <person name="Hall O."/>
            <person name="Minx P."/>
            <person name="Tomlinson C."/>
            <person name="Mitreva M."/>
            <person name="Hou S."/>
            <person name="Chen J."/>
            <person name="Wollam A."/>
            <person name="Pepin K.H."/>
            <person name="Johnson M."/>
            <person name="Bhonagiri V."/>
            <person name="Zhang X."/>
            <person name="Suruliraj S."/>
            <person name="Warren W."/>
            <person name="Chinwalla A."/>
            <person name="Mardis E.R."/>
            <person name="Wilson R.K."/>
        </authorList>
    </citation>
    <scope>NUCLEOTIDE SEQUENCE [LARGE SCALE GENOMIC DNA]</scope>
    <source>
        <strain evidence="9 10">YIT 11816</strain>
    </source>
</reference>
<dbReference type="InterPro" id="IPR011701">
    <property type="entry name" value="MFS"/>
</dbReference>
<dbReference type="PANTHER" id="PTHR23506:SF23">
    <property type="entry name" value="GH10249P"/>
    <property type="match status" value="1"/>
</dbReference>
<evidence type="ECO:0000313" key="9">
    <source>
        <dbReference type="EMBL" id="EHY30274.1"/>
    </source>
</evidence>
<feature type="transmembrane region" description="Helical" evidence="7">
    <location>
        <begin position="717"/>
        <end position="738"/>
    </location>
</feature>
<feature type="transmembrane region" description="Helical" evidence="7">
    <location>
        <begin position="758"/>
        <end position="776"/>
    </location>
</feature>
<feature type="transmembrane region" description="Helical" evidence="7">
    <location>
        <begin position="783"/>
        <end position="802"/>
    </location>
</feature>
<dbReference type="InterPro" id="IPR050930">
    <property type="entry name" value="MFS_Vesicular_Transporter"/>
</dbReference>
<evidence type="ECO:0000256" key="6">
    <source>
        <dbReference type="SAM" id="MobiDB-lite"/>
    </source>
</evidence>
<dbReference type="Pfam" id="PF07690">
    <property type="entry name" value="MFS_1"/>
    <property type="match status" value="1"/>
</dbReference>
<evidence type="ECO:0000259" key="8">
    <source>
        <dbReference type="PROSITE" id="PS50850"/>
    </source>
</evidence>
<dbReference type="EMBL" id="AFBQ01000364">
    <property type="protein sequence ID" value="EHY30274.1"/>
    <property type="molecule type" value="Genomic_DNA"/>
</dbReference>
<evidence type="ECO:0000256" key="7">
    <source>
        <dbReference type="SAM" id="Phobius"/>
    </source>
</evidence>